<feature type="compositionally biased region" description="Basic and acidic residues" evidence="1">
    <location>
        <begin position="84"/>
        <end position="99"/>
    </location>
</feature>
<protein>
    <submittedName>
        <fullName evidence="4">VPLPA-CTERM sorting domain-containing protein</fullName>
    </submittedName>
</protein>
<dbReference type="RefSeq" id="WP_251932668.1">
    <property type="nucleotide sequence ID" value="NZ_CP098747.1"/>
</dbReference>
<feature type="transmembrane region" description="Helical" evidence="2">
    <location>
        <begin position="202"/>
        <end position="222"/>
    </location>
</feature>
<keyword evidence="3" id="KW-0732">Signal</keyword>
<dbReference type="Gene3D" id="2.60.120.260">
    <property type="entry name" value="Galactose-binding domain-like"/>
    <property type="match status" value="1"/>
</dbReference>
<reference evidence="4" key="1">
    <citation type="submission" date="2022-06" db="EMBL/GenBank/DDBJ databases">
        <title>Sneathiella actinostolidae sp. nov., isolated from a sea anemonein the Western Pacific Ocean.</title>
        <authorList>
            <person name="Wei M.J."/>
        </authorList>
    </citation>
    <scope>NUCLEOTIDE SEQUENCE</scope>
    <source>
        <strain evidence="4">PHK-P5</strain>
    </source>
</reference>
<feature type="signal peptide" evidence="3">
    <location>
        <begin position="1"/>
        <end position="25"/>
    </location>
</feature>
<dbReference type="EMBL" id="CP098747">
    <property type="protein sequence ID" value="USG59898.1"/>
    <property type="molecule type" value="Genomic_DNA"/>
</dbReference>
<dbReference type="Proteomes" id="UP001056291">
    <property type="component" value="Chromosome"/>
</dbReference>
<evidence type="ECO:0000313" key="5">
    <source>
        <dbReference type="Proteomes" id="UP001056291"/>
    </source>
</evidence>
<keyword evidence="2" id="KW-1133">Transmembrane helix</keyword>
<keyword evidence="5" id="KW-1185">Reference proteome</keyword>
<proteinExistence type="predicted"/>
<evidence type="ECO:0000256" key="1">
    <source>
        <dbReference type="SAM" id="MobiDB-lite"/>
    </source>
</evidence>
<evidence type="ECO:0000256" key="3">
    <source>
        <dbReference type="SAM" id="SignalP"/>
    </source>
</evidence>
<sequence length="233" mass="25250">MIKKVMTTTFAAATLTAVLASPAAAVGVNLILDGGFENNVGLGNNQWGVFDNVGAWTRTNGQGIEVQRGQNIGGSSPHGGQQKIELDSHNLDDKGKPKNYESNSAMKQIVSLDAGTYEYSFWYKGRTKDAGTNGIRYRITDADDGNEKIFKDDVTGVRKDGWVQYIETFSLTDATNVAFWFKAIGKEDTYGGYIDDVRLSAVPIPAALPLFGAALLGMGFLARRRKQKTALQA</sequence>
<feature type="region of interest" description="Disordered" evidence="1">
    <location>
        <begin position="67"/>
        <end position="100"/>
    </location>
</feature>
<feature type="chain" id="PRO_5047390299" evidence="3">
    <location>
        <begin position="26"/>
        <end position="233"/>
    </location>
</feature>
<keyword evidence="2" id="KW-0472">Membrane</keyword>
<accession>A0ABY4VYJ0</accession>
<gene>
    <name evidence="4" type="ORF">NBZ79_11990</name>
</gene>
<evidence type="ECO:0000256" key="2">
    <source>
        <dbReference type="SAM" id="Phobius"/>
    </source>
</evidence>
<evidence type="ECO:0000313" key="4">
    <source>
        <dbReference type="EMBL" id="USG59898.1"/>
    </source>
</evidence>
<keyword evidence="2" id="KW-0812">Transmembrane</keyword>
<name>A0ABY4VYJ0_9PROT</name>
<organism evidence="4 5">
    <name type="scientific">Sneathiella marina</name>
    <dbReference type="NCBI Taxonomy" id="2950108"/>
    <lineage>
        <taxon>Bacteria</taxon>
        <taxon>Pseudomonadati</taxon>
        <taxon>Pseudomonadota</taxon>
        <taxon>Alphaproteobacteria</taxon>
        <taxon>Sneathiellales</taxon>
        <taxon>Sneathiellaceae</taxon>
        <taxon>Sneathiella</taxon>
    </lineage>
</organism>